<dbReference type="SUPFAM" id="SSF51905">
    <property type="entry name" value="FAD/NAD(P)-binding domain"/>
    <property type="match status" value="1"/>
</dbReference>
<dbReference type="Pfam" id="PF01494">
    <property type="entry name" value="FAD_binding_3"/>
    <property type="match status" value="1"/>
</dbReference>
<comment type="cofactor">
    <cofactor evidence="1">
        <name>FAD</name>
        <dbReference type="ChEBI" id="CHEBI:57692"/>
    </cofactor>
</comment>
<evidence type="ECO:0000259" key="4">
    <source>
        <dbReference type="Pfam" id="PF01494"/>
    </source>
</evidence>
<dbReference type="Gene3D" id="3.50.50.60">
    <property type="entry name" value="FAD/NAD(P)-binding domain"/>
    <property type="match status" value="1"/>
</dbReference>
<dbReference type="PANTHER" id="PTHR43004:SF19">
    <property type="entry name" value="BINDING MONOOXYGENASE, PUTATIVE (JCVI)-RELATED"/>
    <property type="match status" value="1"/>
</dbReference>
<name>A0A1H8AK57_9HYPH</name>
<dbReference type="InterPro" id="IPR002938">
    <property type="entry name" value="FAD-bd"/>
</dbReference>
<dbReference type="InterPro" id="IPR050641">
    <property type="entry name" value="RIFMO-like"/>
</dbReference>
<reference evidence="6" key="1">
    <citation type="submission" date="2016-10" db="EMBL/GenBank/DDBJ databases">
        <authorList>
            <person name="Varghese N."/>
            <person name="Submissions S."/>
        </authorList>
    </citation>
    <scope>NUCLEOTIDE SEQUENCE [LARGE SCALE GENOMIC DNA]</scope>
    <source>
        <strain evidence="6">LMG 26383,CCUG 61248,R- 45681</strain>
    </source>
</reference>
<keyword evidence="6" id="KW-1185">Reference proteome</keyword>
<dbReference type="Pfam" id="PF21274">
    <property type="entry name" value="Rng_hyd_C"/>
    <property type="match status" value="1"/>
</dbReference>
<dbReference type="Gene3D" id="3.40.30.120">
    <property type="match status" value="1"/>
</dbReference>
<feature type="domain" description="FAD-binding" evidence="4">
    <location>
        <begin position="8"/>
        <end position="360"/>
    </location>
</feature>
<dbReference type="RefSeq" id="WP_208862405.1">
    <property type="nucleotide sequence ID" value="NZ_FOAN01000020.1"/>
</dbReference>
<accession>A0A1H8AK57</accession>
<dbReference type="GO" id="GO:0016709">
    <property type="term" value="F:oxidoreductase activity, acting on paired donors, with incorporation or reduction of molecular oxygen, NAD(P)H as one donor, and incorporation of one atom of oxygen"/>
    <property type="evidence" value="ECO:0007669"/>
    <property type="project" value="UniProtKB-ARBA"/>
</dbReference>
<dbReference type="GO" id="GO:0071949">
    <property type="term" value="F:FAD binding"/>
    <property type="evidence" value="ECO:0007669"/>
    <property type="project" value="InterPro"/>
</dbReference>
<dbReference type="PANTHER" id="PTHR43004">
    <property type="entry name" value="TRK SYSTEM POTASSIUM UPTAKE PROTEIN"/>
    <property type="match status" value="1"/>
</dbReference>
<dbReference type="NCBIfam" id="NF004780">
    <property type="entry name" value="PRK06126.1"/>
    <property type="match status" value="1"/>
</dbReference>
<dbReference type="EMBL" id="FOAN01000020">
    <property type="protein sequence ID" value="SEM71001.1"/>
    <property type="molecule type" value="Genomic_DNA"/>
</dbReference>
<dbReference type="AlphaFoldDB" id="A0A1H8AK57"/>
<protein>
    <submittedName>
        <fullName evidence="5">2-polyprenyl-6-methoxyphenol hydroxylase</fullName>
    </submittedName>
</protein>
<sequence length="553" mass="59679">MSQTGKDIDVLIAGAGPVGLAAAIELGQRGIRCLVVERNDRVGYSPRAKTTNVRSREHLRRWGIADALRAASPIPPDYPSNVVFATRMNGPELARFGNALNGSRARNDLYSEEAQWVPQYVLEEVLRQHAASLPGVEIRFNTELASFADDGRDVVSRLKDVTSGAEREVASAYLIGADGARSSVREAIGARMEGEGAFSKNYNIIFRAPELASRHAHGPAIMYWMVNEEVPSLLGPMDSEGLWFFMATKLANDVDPASVDPVELIRRGTGLSDLQIEIVGRDPWVAHRLVADRYEKGRVFLAGDACHLHPPFGGFGMNMGIGDAVDLGWKLAAVLQGWGGSELLASYAAERRRVHERTIAEAVINYGAVGNQLVRPGLEEPGPLGDATRREVGEIIEATKLREFRTLGIVLGTRYEDSPIIVPDGSAPPVEHFMLYVPSAHPGCLAPHLWLADGSSLYDHFGQGFTLLATAGDGADATPLIATAARLGVPLKLLLPGDRRLPARYGTRFALIRPDQHVAWRGDALPADCEALLSIVTGRMKLDASIGIAATAA</sequence>
<dbReference type="STRING" id="1036779.SAMN04515666_1208"/>
<evidence type="ECO:0000256" key="3">
    <source>
        <dbReference type="ARBA" id="ARBA00022827"/>
    </source>
</evidence>
<keyword evidence="3" id="KW-0274">FAD</keyword>
<evidence type="ECO:0000313" key="5">
    <source>
        <dbReference type="EMBL" id="SEM71001.1"/>
    </source>
</evidence>
<evidence type="ECO:0000256" key="1">
    <source>
        <dbReference type="ARBA" id="ARBA00001974"/>
    </source>
</evidence>
<dbReference type="PRINTS" id="PR00420">
    <property type="entry name" value="RNGMNOXGNASE"/>
</dbReference>
<dbReference type="InterPro" id="IPR036188">
    <property type="entry name" value="FAD/NAD-bd_sf"/>
</dbReference>
<organism evidence="5 6">
    <name type="scientific">Bosea lupini</name>
    <dbReference type="NCBI Taxonomy" id="1036779"/>
    <lineage>
        <taxon>Bacteria</taxon>
        <taxon>Pseudomonadati</taxon>
        <taxon>Pseudomonadota</taxon>
        <taxon>Alphaproteobacteria</taxon>
        <taxon>Hyphomicrobiales</taxon>
        <taxon>Boseaceae</taxon>
        <taxon>Bosea</taxon>
    </lineage>
</organism>
<evidence type="ECO:0000313" key="6">
    <source>
        <dbReference type="Proteomes" id="UP000199664"/>
    </source>
</evidence>
<evidence type="ECO:0000256" key="2">
    <source>
        <dbReference type="ARBA" id="ARBA00022630"/>
    </source>
</evidence>
<dbReference type="Gene3D" id="3.30.9.10">
    <property type="entry name" value="D-Amino Acid Oxidase, subunit A, domain 2"/>
    <property type="match status" value="1"/>
</dbReference>
<gene>
    <name evidence="5" type="ORF">SAMN04515666_1208</name>
</gene>
<dbReference type="Proteomes" id="UP000199664">
    <property type="component" value="Unassembled WGS sequence"/>
</dbReference>
<proteinExistence type="predicted"/>
<keyword evidence="2" id="KW-0285">Flavoprotein</keyword>